<keyword evidence="4" id="KW-0175">Coiled coil</keyword>
<protein>
    <recommendedName>
        <fullName evidence="5">RING-type domain-containing protein</fullName>
    </recommendedName>
</protein>
<dbReference type="InterPro" id="IPR011042">
    <property type="entry name" value="6-blade_b-propeller_TolB-like"/>
</dbReference>
<evidence type="ECO:0000313" key="6">
    <source>
        <dbReference type="EMBL" id="RNA40511.1"/>
    </source>
</evidence>
<organism evidence="6 7">
    <name type="scientific">Brachionus plicatilis</name>
    <name type="common">Marine rotifer</name>
    <name type="synonym">Brachionus muelleri</name>
    <dbReference type="NCBI Taxonomy" id="10195"/>
    <lineage>
        <taxon>Eukaryota</taxon>
        <taxon>Metazoa</taxon>
        <taxon>Spiralia</taxon>
        <taxon>Gnathifera</taxon>
        <taxon>Rotifera</taxon>
        <taxon>Eurotatoria</taxon>
        <taxon>Monogononta</taxon>
        <taxon>Pseudotrocha</taxon>
        <taxon>Ploima</taxon>
        <taxon>Brachionidae</taxon>
        <taxon>Brachionus</taxon>
    </lineage>
</organism>
<evidence type="ECO:0000256" key="2">
    <source>
        <dbReference type="ARBA" id="ARBA00022833"/>
    </source>
</evidence>
<gene>
    <name evidence="6" type="ORF">BpHYR1_001656</name>
</gene>
<evidence type="ECO:0000256" key="4">
    <source>
        <dbReference type="SAM" id="Coils"/>
    </source>
</evidence>
<name>A0A3M7SXE3_BRAPC</name>
<dbReference type="Gene3D" id="3.30.40.10">
    <property type="entry name" value="Zinc/RING finger domain, C3HC4 (zinc finger)"/>
    <property type="match status" value="1"/>
</dbReference>
<sequence length="491" mass="57163">MTKSPSCSKCLSEYDCRSKVPKVLPCGNSICAGCANLEEKCPFCKSEHSQPFPTNKFILNLVSKEPEPLSDEQLDEIRQKNKALEQNVQKCQEHINQQYLSIEHEIDARTEKLIEDLNKSRDSLIRQLNEHKENSLMALESVPKFKITKHQNADKLVENIEHGLKRVELVKKNLSKPEIRFVKSNLKVDLNSFLGKLDTGINDNKLVSHSAYFTSSMIDLKKFRSFEYKIPFNCKNIILGFLPDSTLVKVVEEGLYDNFQFTLNIDLVEDSKIVRKISESIGAYRLKKVVTNNYNNFFVVLISNKFNESQDYLKLYDENLTLFKTKGLAHSPQNILMCDKFVYLVKQNNQIDKYDFSFKLLETYTMQGGDRSAGFYVPKSYHLVQIQNDRLFFLDLEKARVQLISERNGKVSKSFEIDFNRDLCLIQIDSNDLVYVLNRKNLKLTVYNLDGILLVQKRLDPRRIEEIDYFHAFMDQRISVLDKKNRLIHFI</sequence>
<keyword evidence="2" id="KW-0862">Zinc</keyword>
<accession>A0A3M7SXE3</accession>
<keyword evidence="1 3" id="KW-0479">Metal-binding</keyword>
<dbReference type="AlphaFoldDB" id="A0A3M7SXE3"/>
<feature type="domain" description="RING-type" evidence="5">
    <location>
        <begin position="7"/>
        <end position="45"/>
    </location>
</feature>
<reference evidence="6 7" key="1">
    <citation type="journal article" date="2018" name="Sci. Rep.">
        <title>Genomic signatures of local adaptation to the degree of environmental predictability in rotifers.</title>
        <authorList>
            <person name="Franch-Gras L."/>
            <person name="Hahn C."/>
            <person name="Garcia-Roger E.M."/>
            <person name="Carmona M.J."/>
            <person name="Serra M."/>
            <person name="Gomez A."/>
        </authorList>
    </citation>
    <scope>NUCLEOTIDE SEQUENCE [LARGE SCALE GENOMIC DNA]</scope>
    <source>
        <strain evidence="6">HYR1</strain>
    </source>
</reference>
<dbReference type="PROSITE" id="PS50089">
    <property type="entry name" value="ZF_RING_2"/>
    <property type="match status" value="1"/>
</dbReference>
<dbReference type="GO" id="GO:0008270">
    <property type="term" value="F:zinc ion binding"/>
    <property type="evidence" value="ECO:0007669"/>
    <property type="project" value="UniProtKB-KW"/>
</dbReference>
<comment type="caution">
    <text evidence="6">The sequence shown here is derived from an EMBL/GenBank/DDBJ whole genome shotgun (WGS) entry which is preliminary data.</text>
</comment>
<dbReference type="InterPro" id="IPR013083">
    <property type="entry name" value="Znf_RING/FYVE/PHD"/>
</dbReference>
<dbReference type="SUPFAM" id="SSF57850">
    <property type="entry name" value="RING/U-box"/>
    <property type="match status" value="1"/>
</dbReference>
<dbReference type="OrthoDB" id="111250at2759"/>
<evidence type="ECO:0000256" key="3">
    <source>
        <dbReference type="PROSITE-ProRule" id="PRU00175"/>
    </source>
</evidence>
<feature type="coiled-coil region" evidence="4">
    <location>
        <begin position="74"/>
        <end position="134"/>
    </location>
</feature>
<dbReference type="InterPro" id="IPR001841">
    <property type="entry name" value="Znf_RING"/>
</dbReference>
<evidence type="ECO:0000313" key="7">
    <source>
        <dbReference type="Proteomes" id="UP000276133"/>
    </source>
</evidence>
<dbReference type="EMBL" id="REGN01000639">
    <property type="protein sequence ID" value="RNA40511.1"/>
    <property type="molecule type" value="Genomic_DNA"/>
</dbReference>
<evidence type="ECO:0000259" key="5">
    <source>
        <dbReference type="PROSITE" id="PS50089"/>
    </source>
</evidence>
<dbReference type="Proteomes" id="UP000276133">
    <property type="component" value="Unassembled WGS sequence"/>
</dbReference>
<dbReference type="SMART" id="SM00184">
    <property type="entry name" value="RING"/>
    <property type="match status" value="1"/>
</dbReference>
<keyword evidence="7" id="KW-1185">Reference proteome</keyword>
<proteinExistence type="predicted"/>
<keyword evidence="1 3" id="KW-0863">Zinc-finger</keyword>
<evidence type="ECO:0000256" key="1">
    <source>
        <dbReference type="ARBA" id="ARBA00022771"/>
    </source>
</evidence>
<dbReference type="Gene3D" id="2.120.10.30">
    <property type="entry name" value="TolB, C-terminal domain"/>
    <property type="match status" value="1"/>
</dbReference>